<dbReference type="AlphaFoldDB" id="A0A9N9TH10"/>
<name>A0A9N9TH10_PHYSR</name>
<gene>
    <name evidence="6" type="ORF">PHYEVI_LOCUS1698</name>
</gene>
<dbReference type="GO" id="GO:0006886">
    <property type="term" value="P:intracellular protein transport"/>
    <property type="evidence" value="ECO:0007669"/>
    <property type="project" value="TreeGrafter"/>
</dbReference>
<dbReference type="GO" id="GO:0005769">
    <property type="term" value="C:early endosome"/>
    <property type="evidence" value="ECO:0007669"/>
    <property type="project" value="UniProtKB-SubCell"/>
</dbReference>
<dbReference type="InterPro" id="IPR040057">
    <property type="entry name" value="Spe-39"/>
</dbReference>
<dbReference type="EMBL" id="OU900103">
    <property type="protein sequence ID" value="CAG9855242.1"/>
    <property type="molecule type" value="Genomic_DNA"/>
</dbReference>
<reference evidence="6" key="1">
    <citation type="submission" date="2022-01" db="EMBL/GenBank/DDBJ databases">
        <authorList>
            <person name="King R."/>
        </authorList>
    </citation>
    <scope>NUCLEOTIDE SEQUENCE</scope>
</reference>
<dbReference type="Proteomes" id="UP001153712">
    <property type="component" value="Chromosome 10"/>
</dbReference>
<protein>
    <submittedName>
        <fullName evidence="6">Uncharacterized protein</fullName>
    </submittedName>
</protein>
<proteinExistence type="predicted"/>
<dbReference type="GO" id="GO:0007034">
    <property type="term" value="P:vacuolar transport"/>
    <property type="evidence" value="ECO:0007669"/>
    <property type="project" value="TreeGrafter"/>
</dbReference>
<evidence type="ECO:0000256" key="2">
    <source>
        <dbReference type="ARBA" id="ARBA00004541"/>
    </source>
</evidence>
<sequence>MCSKSSEDFWNTSSSSAFNFDDDEDDISQQDYVFSSIPEENCVLSIHSIISKTCLDFLLDDLKSTYEYVVPPVEEAVRKMLTGQKYPLEVYKNFSDKLKLLDCALESMDGNIIINVILFLKATLKSNIFYHQLAERKSAIKHYANHLIVNNHYSELPDLYMFTGLTFNMKQLYYLIGRDVKNKESLLKKLDTFTVEHLQKISSNDKQEISDNLLFLRKPFFPLNYMNTCYFFVEWQAERKENCNSVIEQLAALCKSEWERDKSSNEAVFAFKKKLRIDDFAFEWTIMNVLASLKLWTQLNEQFMKSTWLTKKKTVIPAEVFIYGLSRHDPPKEILELYLPWISDNERSLSLAQKMNCHKFVIQHHIKERDRLALILYKSKITPQSQEFFLIESALQSTEKKWKN</sequence>
<keyword evidence="7" id="KW-1185">Reference proteome</keyword>
<accession>A0A9N9TH10</accession>
<dbReference type="GO" id="GO:0005770">
    <property type="term" value="C:late endosome"/>
    <property type="evidence" value="ECO:0007669"/>
    <property type="project" value="UniProtKB-SubCell"/>
</dbReference>
<dbReference type="OrthoDB" id="9977282at2759"/>
<comment type="subcellular location">
    <subcellularLocation>
        <location evidence="2">Cytoplasmic vesicle</location>
    </subcellularLocation>
    <subcellularLocation>
        <location evidence="1">Early endosome</location>
    </subcellularLocation>
    <subcellularLocation>
        <location evidence="3">Late endosome</location>
    </subcellularLocation>
</comment>
<evidence type="ECO:0000313" key="6">
    <source>
        <dbReference type="EMBL" id="CAG9855242.1"/>
    </source>
</evidence>
<evidence type="ECO:0000313" key="7">
    <source>
        <dbReference type="Proteomes" id="UP001153712"/>
    </source>
</evidence>
<evidence type="ECO:0000256" key="3">
    <source>
        <dbReference type="ARBA" id="ARBA00004603"/>
    </source>
</evidence>
<evidence type="ECO:0000256" key="5">
    <source>
        <dbReference type="ARBA" id="ARBA00023329"/>
    </source>
</evidence>
<keyword evidence="4" id="KW-0967">Endosome</keyword>
<dbReference type="PANTHER" id="PTHR13364">
    <property type="entry name" value="DEFECTIVE SPERMATOGENESIS PROTEIN 39"/>
    <property type="match status" value="1"/>
</dbReference>
<evidence type="ECO:0000256" key="4">
    <source>
        <dbReference type="ARBA" id="ARBA00022753"/>
    </source>
</evidence>
<dbReference type="PANTHER" id="PTHR13364:SF6">
    <property type="entry name" value="SPERMATOGENESIS-DEFECTIVE PROTEIN 39 HOMOLOG"/>
    <property type="match status" value="1"/>
</dbReference>
<organism evidence="6 7">
    <name type="scientific">Phyllotreta striolata</name>
    <name type="common">Striped flea beetle</name>
    <name type="synonym">Crioceris striolata</name>
    <dbReference type="NCBI Taxonomy" id="444603"/>
    <lineage>
        <taxon>Eukaryota</taxon>
        <taxon>Metazoa</taxon>
        <taxon>Ecdysozoa</taxon>
        <taxon>Arthropoda</taxon>
        <taxon>Hexapoda</taxon>
        <taxon>Insecta</taxon>
        <taxon>Pterygota</taxon>
        <taxon>Neoptera</taxon>
        <taxon>Endopterygota</taxon>
        <taxon>Coleoptera</taxon>
        <taxon>Polyphaga</taxon>
        <taxon>Cucujiformia</taxon>
        <taxon>Chrysomeloidea</taxon>
        <taxon>Chrysomelidae</taxon>
        <taxon>Galerucinae</taxon>
        <taxon>Alticini</taxon>
        <taxon>Phyllotreta</taxon>
    </lineage>
</organism>
<keyword evidence="5" id="KW-0968">Cytoplasmic vesicle</keyword>
<evidence type="ECO:0000256" key="1">
    <source>
        <dbReference type="ARBA" id="ARBA00004412"/>
    </source>
</evidence>